<evidence type="ECO:0000313" key="1">
    <source>
        <dbReference type="EMBL" id="GKX29021.1"/>
    </source>
</evidence>
<dbReference type="AlphaFoldDB" id="A0A9W5YAN9"/>
<dbReference type="EMBL" id="BRLB01000002">
    <property type="protein sequence ID" value="GKX29021.1"/>
    <property type="molecule type" value="Genomic_DNA"/>
</dbReference>
<proteinExistence type="predicted"/>
<name>A0A9W5YAN9_9FIRM</name>
<dbReference type="Proteomes" id="UP001144256">
    <property type="component" value="Unassembled WGS sequence"/>
</dbReference>
<comment type="caution">
    <text evidence="1">The sequence shown here is derived from an EMBL/GenBank/DDBJ whole genome shotgun (WGS) entry which is preliminary data.</text>
</comment>
<accession>A0A9W5YAN9</accession>
<organism evidence="1 2">
    <name type="scientific">Vallitalea longa</name>
    <dbReference type="NCBI Taxonomy" id="2936439"/>
    <lineage>
        <taxon>Bacteria</taxon>
        <taxon>Bacillati</taxon>
        <taxon>Bacillota</taxon>
        <taxon>Clostridia</taxon>
        <taxon>Lachnospirales</taxon>
        <taxon>Vallitaleaceae</taxon>
        <taxon>Vallitalea</taxon>
    </lineage>
</organism>
<sequence length="114" mass="13188">MGKSQVYKEEYEKLSNIFQNVEEDKKQLAEGLIKDAAFLFAENTALVEIMEQTGMVRVHPENPTRQKTTEVSKQYLKNVNTYSTVIKTLNSILSHNAIEEEDAFETWMKEKQAK</sequence>
<gene>
    <name evidence="1" type="ORF">SH1V18_15010</name>
</gene>
<protein>
    <submittedName>
        <fullName evidence="1">Uncharacterized protein</fullName>
    </submittedName>
</protein>
<dbReference type="RefSeq" id="WP_281814087.1">
    <property type="nucleotide sequence ID" value="NZ_BRLB01000002.1"/>
</dbReference>
<evidence type="ECO:0000313" key="2">
    <source>
        <dbReference type="Proteomes" id="UP001144256"/>
    </source>
</evidence>
<keyword evidence="2" id="KW-1185">Reference proteome</keyword>
<reference evidence="1" key="1">
    <citation type="submission" date="2022-06" db="EMBL/GenBank/DDBJ databases">
        <title>Vallitalea longa sp. nov., an anaerobic bacterium isolated from marine sediment.</title>
        <authorList>
            <person name="Hirano S."/>
            <person name="Terahara T."/>
            <person name="Mori K."/>
            <person name="Hamada M."/>
            <person name="Matsumoto R."/>
            <person name="Kobayashi T."/>
        </authorList>
    </citation>
    <scope>NUCLEOTIDE SEQUENCE</scope>
    <source>
        <strain evidence="1">SH18-1</strain>
    </source>
</reference>